<dbReference type="eggNOG" id="arCOG01055">
    <property type="taxonomic scope" value="Archaea"/>
</dbReference>
<reference evidence="2 3" key="1">
    <citation type="journal article" date="2012" name="J. Bacteriol.">
        <title>Complete genome sequence of the hyperthermophilic cellulolytic Crenarchaeon 'Thermogladius cellulolyticus' 1633.</title>
        <authorList>
            <person name="Mardanov A.V."/>
            <person name="Kochetkova T.V."/>
            <person name="Beletsky A.V."/>
            <person name="Bonch-Osmolovskaya E.A."/>
            <person name="Ravin N.V."/>
            <person name="Skryabin K.G."/>
        </authorList>
    </citation>
    <scope>NUCLEOTIDE SEQUENCE [LARGE SCALE GENOMIC DNA]</scope>
    <source>
        <strain evidence="3">DSM 22663 / VKM B-2946 / 1633</strain>
    </source>
</reference>
<dbReference type="EMBL" id="CP003531">
    <property type="protein sequence ID" value="AFK51390.1"/>
    <property type="molecule type" value="Genomic_DNA"/>
</dbReference>
<keyword evidence="3" id="KW-1185">Reference proteome</keyword>
<dbReference type="InterPro" id="IPR036390">
    <property type="entry name" value="WH_DNA-bd_sf"/>
</dbReference>
<accession>I3TF52</accession>
<sequence length="99" mass="11185">MLARAKRCHHDIVYELLTAIRDEQPALKTRVCTASGLPLDRCSKVLALMEGLGLVYREGAGRGSGYYVTEQGYVYIGLYEKIMEVMPAGSYKRRRRKVS</sequence>
<dbReference type="HOGENOM" id="CLU_2313930_0_0_2"/>
<dbReference type="SUPFAM" id="SSF46785">
    <property type="entry name" value="Winged helix' DNA-binding domain"/>
    <property type="match status" value="1"/>
</dbReference>
<dbReference type="OrthoDB" id="382024at2157"/>
<dbReference type="Proteomes" id="UP000005270">
    <property type="component" value="Chromosome"/>
</dbReference>
<dbReference type="STRING" id="1184251.TCELL_0967"/>
<name>I3TF52_THEC1</name>
<feature type="domain" description="ArnR1-like winged helix-turn-helix" evidence="1">
    <location>
        <begin position="6"/>
        <end position="85"/>
    </location>
</feature>
<dbReference type="GeneID" id="13013285"/>
<organism evidence="2 3">
    <name type="scientific">Thermogladius calderae (strain DSM 22663 / VKM B-2946 / 1633)</name>
    <dbReference type="NCBI Taxonomy" id="1184251"/>
    <lineage>
        <taxon>Archaea</taxon>
        <taxon>Thermoproteota</taxon>
        <taxon>Thermoprotei</taxon>
        <taxon>Desulfurococcales</taxon>
        <taxon>Desulfurococcaceae</taxon>
        <taxon>Thermogladius</taxon>
    </lineage>
</organism>
<dbReference type="Pfam" id="PF14947">
    <property type="entry name" value="HTH_45"/>
    <property type="match status" value="1"/>
</dbReference>
<dbReference type="AlphaFoldDB" id="I3TF52"/>
<dbReference type="KEGG" id="thg:TCELL_0967"/>
<protein>
    <recommendedName>
        <fullName evidence="1">ArnR1-like winged helix-turn-helix domain-containing protein</fullName>
    </recommendedName>
</protein>
<dbReference type="Gene3D" id="1.10.10.10">
    <property type="entry name" value="Winged helix-like DNA-binding domain superfamily/Winged helix DNA-binding domain"/>
    <property type="match status" value="1"/>
</dbReference>
<evidence type="ECO:0000259" key="1">
    <source>
        <dbReference type="Pfam" id="PF14947"/>
    </source>
</evidence>
<evidence type="ECO:0000313" key="2">
    <source>
        <dbReference type="EMBL" id="AFK51390.1"/>
    </source>
</evidence>
<evidence type="ECO:0000313" key="3">
    <source>
        <dbReference type="Proteomes" id="UP000005270"/>
    </source>
</evidence>
<dbReference type="InParanoid" id="I3TF52"/>
<dbReference type="InterPro" id="IPR038723">
    <property type="entry name" value="ArnR1-like_HTH"/>
</dbReference>
<proteinExistence type="predicted"/>
<gene>
    <name evidence="2" type="ordered locus">TCELL_0967</name>
</gene>
<dbReference type="RefSeq" id="WP_014737640.1">
    <property type="nucleotide sequence ID" value="NC_017954.1"/>
</dbReference>
<dbReference type="InterPro" id="IPR036388">
    <property type="entry name" value="WH-like_DNA-bd_sf"/>
</dbReference>